<organism evidence="2 3">
    <name type="scientific">Ignicoccus pacificus DSM 13166</name>
    <dbReference type="NCBI Taxonomy" id="940294"/>
    <lineage>
        <taxon>Archaea</taxon>
        <taxon>Thermoproteota</taxon>
        <taxon>Thermoprotei</taxon>
        <taxon>Desulfurococcales</taxon>
        <taxon>Desulfurococcaceae</taxon>
        <taxon>Ignicoccus</taxon>
    </lineage>
</organism>
<feature type="transmembrane region" description="Helical" evidence="1">
    <location>
        <begin position="173"/>
        <end position="190"/>
    </location>
</feature>
<accession>A0A977KAA7</accession>
<evidence type="ECO:0000256" key="1">
    <source>
        <dbReference type="SAM" id="Phobius"/>
    </source>
</evidence>
<sequence>MEYASKIPFIVASVVGYLALGPVNFLFSLILAIALFTILDKLPFRFNAWYVVISTLALGIIIYYFYSITWIPYSFFLFLTLFDWALSPALLPLAVLVSVNGIVTSPLLGGYPVSVRLGGASLEATLLPLPIAYLIEGLPALVGYSLPSLLAFIINYVSKWLPNQLMIKLSNPLFVVIGSGILLNIARVKLRNIVKIKKKVS</sequence>
<dbReference type="AlphaFoldDB" id="A0A977KAA7"/>
<feature type="transmembrane region" description="Helical" evidence="1">
    <location>
        <begin position="48"/>
        <end position="66"/>
    </location>
</feature>
<evidence type="ECO:0000313" key="3">
    <source>
        <dbReference type="Proteomes" id="UP001063698"/>
    </source>
</evidence>
<feature type="transmembrane region" description="Helical" evidence="1">
    <location>
        <begin position="7"/>
        <end position="36"/>
    </location>
</feature>
<feature type="transmembrane region" description="Helical" evidence="1">
    <location>
        <begin position="142"/>
        <end position="161"/>
    </location>
</feature>
<dbReference type="Proteomes" id="UP001063698">
    <property type="component" value="Chromosome"/>
</dbReference>
<keyword evidence="1" id="KW-0812">Transmembrane</keyword>
<keyword evidence="1" id="KW-0472">Membrane</keyword>
<keyword evidence="3" id="KW-1185">Reference proteome</keyword>
<gene>
    <name evidence="2" type="ORF">IPA_00150</name>
</gene>
<protein>
    <submittedName>
        <fullName evidence="2">Uncharacterized protein</fullName>
    </submittedName>
</protein>
<name>A0A977KAA7_9CREN</name>
<reference evidence="2" key="1">
    <citation type="submission" date="2013-11" db="EMBL/GenBank/DDBJ databases">
        <title>Comparative genomics of Ignicoccus.</title>
        <authorList>
            <person name="Podar M."/>
        </authorList>
    </citation>
    <scope>NUCLEOTIDE SEQUENCE</scope>
    <source>
        <strain evidence="2">DSM 13166</strain>
    </source>
</reference>
<evidence type="ECO:0000313" key="2">
    <source>
        <dbReference type="EMBL" id="UXD21955.1"/>
    </source>
</evidence>
<dbReference type="EMBL" id="CP006868">
    <property type="protein sequence ID" value="UXD21955.1"/>
    <property type="molecule type" value="Genomic_DNA"/>
</dbReference>
<dbReference type="KEGG" id="ipc:IPA_00150"/>
<keyword evidence="1" id="KW-1133">Transmembrane helix</keyword>
<proteinExistence type="predicted"/>